<dbReference type="GO" id="GO:0005730">
    <property type="term" value="C:nucleolus"/>
    <property type="evidence" value="ECO:0007669"/>
    <property type="project" value="UniProtKB-SubCell"/>
</dbReference>
<name>A0AAV9XWI9_9CRYT</name>
<feature type="region of interest" description="Disordered" evidence="5">
    <location>
        <begin position="468"/>
        <end position="499"/>
    </location>
</feature>
<dbReference type="Pfam" id="PF25121">
    <property type="entry name" value="RRM_ESF1"/>
    <property type="match status" value="1"/>
</dbReference>
<evidence type="ECO:0000313" key="8">
    <source>
        <dbReference type="EMBL" id="KAK6588883.1"/>
    </source>
</evidence>
<feature type="region of interest" description="Disordered" evidence="5">
    <location>
        <begin position="1"/>
        <end position="24"/>
    </location>
</feature>
<gene>
    <name evidence="8" type="ORF">RS030_2251</name>
</gene>
<evidence type="ECO:0000256" key="5">
    <source>
        <dbReference type="SAM" id="MobiDB-lite"/>
    </source>
</evidence>
<dbReference type="PANTHER" id="PTHR12202:SF0">
    <property type="entry name" value="ESF1 HOMOLOG"/>
    <property type="match status" value="1"/>
</dbReference>
<dbReference type="PANTHER" id="PTHR12202">
    <property type="entry name" value="ESF1 HOMOLOG"/>
    <property type="match status" value="1"/>
</dbReference>
<reference evidence="8 9" key="1">
    <citation type="submission" date="2023-10" db="EMBL/GenBank/DDBJ databases">
        <title>Comparative genomics analysis reveals potential genetic determinants of host preference in Cryptosporidium xiaoi.</title>
        <authorList>
            <person name="Xiao L."/>
            <person name="Li J."/>
        </authorList>
    </citation>
    <scope>NUCLEOTIDE SEQUENCE [LARGE SCALE GENOMIC DNA]</scope>
    <source>
        <strain evidence="8 9">52996</strain>
    </source>
</reference>
<feature type="compositionally biased region" description="Polar residues" evidence="5">
    <location>
        <begin position="1"/>
        <end position="13"/>
    </location>
</feature>
<dbReference type="GO" id="GO:0003723">
    <property type="term" value="F:RNA binding"/>
    <property type="evidence" value="ECO:0007669"/>
    <property type="project" value="TreeGrafter"/>
</dbReference>
<dbReference type="Proteomes" id="UP001311799">
    <property type="component" value="Unassembled WGS sequence"/>
</dbReference>
<evidence type="ECO:0000259" key="7">
    <source>
        <dbReference type="Pfam" id="PF25121"/>
    </source>
</evidence>
<evidence type="ECO:0000256" key="3">
    <source>
        <dbReference type="ARBA" id="ARBA00023054"/>
    </source>
</evidence>
<dbReference type="EMBL" id="JAWDEY010000022">
    <property type="protein sequence ID" value="KAK6588883.1"/>
    <property type="molecule type" value="Genomic_DNA"/>
</dbReference>
<dbReference type="InterPro" id="IPR056750">
    <property type="entry name" value="RRM_ESF1"/>
</dbReference>
<evidence type="ECO:0000256" key="1">
    <source>
        <dbReference type="ARBA" id="ARBA00004604"/>
    </source>
</evidence>
<feature type="region of interest" description="Disordered" evidence="5">
    <location>
        <begin position="364"/>
        <end position="386"/>
    </location>
</feature>
<sequence length="657" mass="76050">MKTKSKGLSSNMVSDKRFDSKNDPRFKPLFSKENKIKVDKRFSRMFTDEDFSIISSKDPFGNEIIKKKNKDLNLIYKDGHSDNEQTVTPIQETATDIYSSESEGSFEWDGESVDSLSEESYIHEDITNKSNIESVWKNNPLKRIGISEGEATNRLAIMGLDWDNINANDIYVVLSSFLLGSGTIQAGYSNYMIKKISIYPSNFGKERMEYEEINGPKIECNGLTSEKTQTPNISEEITDEDYEAIRKYQVERSLYYYAIVECDSVNTAIKLYDELDGMEADFCIDSVEMRFVPDDITDFPYEPKSISTGIPAKYKQPECFTSALRHSRPTLTWDDTPKERVKFLRKKFTQEELLKSDFDAYLGSSDSETEASHSENNNQFNGLTGEKHSNMRDLLLGDAKDIFDDEIEEIKNNGNGEHDVISNYDINHLFKGNDNDNNNVEIEFNQDLEDLSMDLIAKGKQKWEDQINVENESNKPLTPWQSYLNKRKQKKKERKMRLREKIKEQKLQRENSTNIKSLDKNYGNESVENIGEDQSEDEDRHFDMKKIALAGKLDKKIKSKKRKELIVNATSESIQTDFTGSIDDPRISKIFTDADFAIDPTNPIYKPTEFNKKLLFEKRSQKIKRNTYERRQNSKIESYNDTIDDFNSFKLLSKKQK</sequence>
<feature type="domain" description="NUC153" evidence="6">
    <location>
        <begin position="584"/>
        <end position="608"/>
    </location>
</feature>
<dbReference type="AlphaFoldDB" id="A0AAV9XWI9"/>
<dbReference type="GO" id="GO:0006364">
    <property type="term" value="P:rRNA processing"/>
    <property type="evidence" value="ECO:0007669"/>
    <property type="project" value="InterPro"/>
</dbReference>
<comment type="similarity">
    <text evidence="2">Belongs to the ESF1 family.</text>
</comment>
<feature type="compositionally biased region" description="Polar residues" evidence="5">
    <location>
        <begin position="468"/>
        <end position="484"/>
    </location>
</feature>
<comment type="subcellular location">
    <subcellularLocation>
        <location evidence="1">Nucleus</location>
        <location evidence="1">Nucleolus</location>
    </subcellularLocation>
</comment>
<evidence type="ECO:0000259" key="6">
    <source>
        <dbReference type="Pfam" id="PF08159"/>
    </source>
</evidence>
<feature type="compositionally biased region" description="Basic and acidic residues" evidence="5">
    <location>
        <begin position="14"/>
        <end position="24"/>
    </location>
</feature>
<keyword evidence="4" id="KW-0539">Nucleus</keyword>
<accession>A0AAV9XWI9</accession>
<dbReference type="Pfam" id="PF08159">
    <property type="entry name" value="NUC153"/>
    <property type="match status" value="1"/>
</dbReference>
<feature type="domain" description="ESF1 RRM" evidence="7">
    <location>
        <begin position="152"/>
        <end position="308"/>
    </location>
</feature>
<keyword evidence="9" id="KW-1185">Reference proteome</keyword>
<comment type="caution">
    <text evidence="8">The sequence shown here is derived from an EMBL/GenBank/DDBJ whole genome shotgun (WGS) entry which is preliminary data.</text>
</comment>
<proteinExistence type="inferred from homology"/>
<evidence type="ECO:0000256" key="4">
    <source>
        <dbReference type="ARBA" id="ARBA00023242"/>
    </source>
</evidence>
<keyword evidence="3" id="KW-0175">Coiled coil</keyword>
<evidence type="ECO:0000256" key="2">
    <source>
        <dbReference type="ARBA" id="ARBA00009087"/>
    </source>
</evidence>
<dbReference type="InterPro" id="IPR039754">
    <property type="entry name" value="Esf1"/>
</dbReference>
<organism evidence="8 9">
    <name type="scientific">Cryptosporidium xiaoi</name>
    <dbReference type="NCBI Taxonomy" id="659607"/>
    <lineage>
        <taxon>Eukaryota</taxon>
        <taxon>Sar</taxon>
        <taxon>Alveolata</taxon>
        <taxon>Apicomplexa</taxon>
        <taxon>Conoidasida</taxon>
        <taxon>Coccidia</taxon>
        <taxon>Eucoccidiorida</taxon>
        <taxon>Eimeriorina</taxon>
        <taxon>Cryptosporidiidae</taxon>
        <taxon>Cryptosporidium</taxon>
    </lineage>
</organism>
<dbReference type="InterPro" id="IPR012580">
    <property type="entry name" value="NUC153"/>
</dbReference>
<protein>
    <submittedName>
        <fullName evidence="8">Vir superfamily</fullName>
    </submittedName>
</protein>
<feature type="compositionally biased region" description="Basic residues" evidence="5">
    <location>
        <begin position="485"/>
        <end position="498"/>
    </location>
</feature>
<evidence type="ECO:0000313" key="9">
    <source>
        <dbReference type="Proteomes" id="UP001311799"/>
    </source>
</evidence>